<evidence type="ECO:0000256" key="5">
    <source>
        <dbReference type="ARBA" id="ARBA00022898"/>
    </source>
</evidence>
<name>A0ABS4KGZ4_9FIRM</name>
<dbReference type="Pfam" id="PF00155">
    <property type="entry name" value="Aminotran_1_2"/>
    <property type="match status" value="1"/>
</dbReference>
<evidence type="ECO:0000256" key="3">
    <source>
        <dbReference type="ARBA" id="ARBA00022576"/>
    </source>
</evidence>
<evidence type="ECO:0000313" key="9">
    <source>
        <dbReference type="Proteomes" id="UP001314903"/>
    </source>
</evidence>
<accession>A0ABS4KGZ4</accession>
<dbReference type="RefSeq" id="WP_209659700.1">
    <property type="nucleotide sequence ID" value="NZ_JAGGLI010000006.1"/>
</dbReference>
<evidence type="ECO:0000256" key="1">
    <source>
        <dbReference type="ARBA" id="ARBA00001933"/>
    </source>
</evidence>
<dbReference type="GO" id="GO:0004069">
    <property type="term" value="F:L-aspartate:2-oxoglutarate aminotransferase activity"/>
    <property type="evidence" value="ECO:0007669"/>
    <property type="project" value="UniProtKB-EC"/>
</dbReference>
<keyword evidence="3 6" id="KW-0032">Aminotransferase</keyword>
<dbReference type="InterPro" id="IPR050596">
    <property type="entry name" value="AspAT/PAT-like"/>
</dbReference>
<comment type="caution">
    <text evidence="8">The sequence shown here is derived from an EMBL/GenBank/DDBJ whole genome shotgun (WGS) entry which is preliminary data.</text>
</comment>
<evidence type="ECO:0000256" key="2">
    <source>
        <dbReference type="ARBA" id="ARBA00007441"/>
    </source>
</evidence>
<comment type="similarity">
    <text evidence="2 6">Belongs to the class-I pyridoxal-phosphate-dependent aminotransferase family.</text>
</comment>
<organism evidence="8 9">
    <name type="scientific">Acetoanaerobium pronyense</name>
    <dbReference type="NCBI Taxonomy" id="1482736"/>
    <lineage>
        <taxon>Bacteria</taxon>
        <taxon>Bacillati</taxon>
        <taxon>Bacillota</taxon>
        <taxon>Clostridia</taxon>
        <taxon>Peptostreptococcales</taxon>
        <taxon>Filifactoraceae</taxon>
        <taxon>Acetoanaerobium</taxon>
    </lineage>
</organism>
<dbReference type="InterPro" id="IPR015421">
    <property type="entry name" value="PyrdxlP-dep_Trfase_major"/>
</dbReference>
<keyword evidence="5" id="KW-0663">Pyridoxal phosphate</keyword>
<protein>
    <recommendedName>
        <fullName evidence="6">Aminotransferase</fullName>
        <ecNumber evidence="6">2.6.1.-</ecNumber>
    </recommendedName>
</protein>
<gene>
    <name evidence="8" type="ORF">J2Z35_000840</name>
</gene>
<reference evidence="8 9" key="1">
    <citation type="submission" date="2021-03" db="EMBL/GenBank/DDBJ databases">
        <title>Genomic Encyclopedia of Type Strains, Phase IV (KMG-IV): sequencing the most valuable type-strain genomes for metagenomic binning, comparative biology and taxonomic classification.</title>
        <authorList>
            <person name="Goeker M."/>
        </authorList>
    </citation>
    <scope>NUCLEOTIDE SEQUENCE [LARGE SCALE GENOMIC DNA]</scope>
    <source>
        <strain evidence="8 9">DSM 27512</strain>
    </source>
</reference>
<feature type="domain" description="Aminotransferase class I/classII large" evidence="7">
    <location>
        <begin position="31"/>
        <end position="388"/>
    </location>
</feature>
<evidence type="ECO:0000313" key="8">
    <source>
        <dbReference type="EMBL" id="MBP2027048.1"/>
    </source>
</evidence>
<dbReference type="InterPro" id="IPR015424">
    <property type="entry name" value="PyrdxlP-dep_Trfase"/>
</dbReference>
<dbReference type="InterPro" id="IPR004838">
    <property type="entry name" value="NHTrfase_class1_PyrdxlP-BS"/>
</dbReference>
<evidence type="ECO:0000256" key="4">
    <source>
        <dbReference type="ARBA" id="ARBA00022679"/>
    </source>
</evidence>
<evidence type="ECO:0000256" key="6">
    <source>
        <dbReference type="RuleBase" id="RU000481"/>
    </source>
</evidence>
<dbReference type="EC" id="2.6.1.-" evidence="6"/>
<dbReference type="Proteomes" id="UP001314903">
    <property type="component" value="Unassembled WGS sequence"/>
</dbReference>
<dbReference type="CDD" id="cd00609">
    <property type="entry name" value="AAT_like"/>
    <property type="match status" value="1"/>
</dbReference>
<dbReference type="Gene3D" id="3.90.1150.10">
    <property type="entry name" value="Aspartate Aminotransferase, domain 1"/>
    <property type="match status" value="1"/>
</dbReference>
<dbReference type="PROSITE" id="PS00105">
    <property type="entry name" value="AA_TRANSFER_CLASS_1"/>
    <property type="match status" value="1"/>
</dbReference>
<comment type="cofactor">
    <cofactor evidence="1 6">
        <name>pyridoxal 5'-phosphate</name>
        <dbReference type="ChEBI" id="CHEBI:597326"/>
    </cofactor>
</comment>
<dbReference type="SUPFAM" id="SSF53383">
    <property type="entry name" value="PLP-dependent transferases"/>
    <property type="match status" value="1"/>
</dbReference>
<dbReference type="InterPro" id="IPR004839">
    <property type="entry name" value="Aminotransferase_I/II_large"/>
</dbReference>
<keyword evidence="9" id="KW-1185">Reference proteome</keyword>
<proteinExistence type="inferred from homology"/>
<dbReference type="PANTHER" id="PTHR46383:SF1">
    <property type="entry name" value="ASPARTATE AMINOTRANSFERASE"/>
    <property type="match status" value="1"/>
</dbReference>
<dbReference type="PANTHER" id="PTHR46383">
    <property type="entry name" value="ASPARTATE AMINOTRANSFERASE"/>
    <property type="match status" value="1"/>
</dbReference>
<sequence length="394" mass="43186">MIYSKKYSSIEPSITLAISAKEKKMKSEGIDIIGFSVGEPDFRTPENIRAKAIEAINEKAIGYTAASGMPELKKAIIEKLKKENNLEYSPNQIVISNGAKHSLHNAIEAISNPGDEIIVPAPYWVSYIELVNMAGAVPVIVEGLEENEFKVSAEDISKVVTDKTKAIILNSPSNPTGAVYSKEELNAIADLAVEKDIIIISDEIYEKLIYDGEHISIASFSEEVKERTIVINGMSKAYAMTGWRIGYTASNKELASIMDNMQSHATSNPNTVAQYASIEALEGDESSVLDMKKEFNERRSLMVDLINDIDGLSCKKPKGAFYVMVNISNFIGKSINGKEIKNSLDFADFLLDSAKVAVVPGIAFGSDNYIRLSYATSKEKITEGISRIKKSLES</sequence>
<dbReference type="EMBL" id="JAGGLI010000006">
    <property type="protein sequence ID" value="MBP2027048.1"/>
    <property type="molecule type" value="Genomic_DNA"/>
</dbReference>
<keyword evidence="4 6" id="KW-0808">Transferase</keyword>
<evidence type="ECO:0000259" key="7">
    <source>
        <dbReference type="Pfam" id="PF00155"/>
    </source>
</evidence>
<dbReference type="InterPro" id="IPR015422">
    <property type="entry name" value="PyrdxlP-dep_Trfase_small"/>
</dbReference>
<dbReference type="Gene3D" id="3.40.640.10">
    <property type="entry name" value="Type I PLP-dependent aspartate aminotransferase-like (Major domain)"/>
    <property type="match status" value="1"/>
</dbReference>